<name>A0ABY7LM07_9BACT</name>
<reference evidence="2 3" key="1">
    <citation type="submission" date="2022-12" db="EMBL/GenBank/DDBJ databases">
        <title>Hymenobacter canadensis sp. nov. isolated from lake water of the Cambridge Bay, Canada.</title>
        <authorList>
            <person name="Kim W.H."/>
            <person name="Lee Y.M."/>
        </authorList>
    </citation>
    <scope>NUCLEOTIDE SEQUENCE [LARGE SCALE GENOMIC DNA]</scope>
    <source>
        <strain evidence="2 3">PAMC 29467</strain>
    </source>
</reference>
<accession>A0ABY7LM07</accession>
<feature type="signal peptide" evidence="1">
    <location>
        <begin position="1"/>
        <end position="20"/>
    </location>
</feature>
<keyword evidence="1" id="KW-0732">Signal</keyword>
<evidence type="ECO:0000313" key="2">
    <source>
        <dbReference type="EMBL" id="WBA40947.1"/>
    </source>
</evidence>
<gene>
    <name evidence="2" type="ORF">O3303_14075</name>
</gene>
<protein>
    <submittedName>
        <fullName evidence="2">DUF4241 domain-containing protein</fullName>
    </submittedName>
</protein>
<organism evidence="2 3">
    <name type="scientific">Hymenobacter canadensis</name>
    <dbReference type="NCBI Taxonomy" id="2999067"/>
    <lineage>
        <taxon>Bacteria</taxon>
        <taxon>Pseudomonadati</taxon>
        <taxon>Bacteroidota</taxon>
        <taxon>Cytophagia</taxon>
        <taxon>Cytophagales</taxon>
        <taxon>Hymenobacteraceae</taxon>
        <taxon>Hymenobacter</taxon>
    </lineage>
</organism>
<sequence length="247" mass="27794">MLHIPYLILLLLWGCSPASSSPISGHVPTISRAPYEVVAEPKAFETSFFPGTHLLQDSMEIHLEPEFLGNLAVQSGKLVATDPVTFHEQVKPFATQFPRGRFPVELAIASLHNDHRVAFARILFSANPVKKWELALLPGQKPLPLRSEEYYGFSVDGGTALFLDAASTNRFTAHLRRDRNAYKDMFITGFESQSEHPRNGFLYAIRQDTLATFSTGFGDGFYATYIGFDDDHKPCRLLIDFQIVEWQ</sequence>
<dbReference type="RefSeq" id="WP_269559033.1">
    <property type="nucleotide sequence ID" value="NZ_CP114767.1"/>
</dbReference>
<keyword evidence="3" id="KW-1185">Reference proteome</keyword>
<dbReference type="Pfam" id="PF14025">
    <property type="entry name" value="DUF4241"/>
    <property type="match status" value="1"/>
</dbReference>
<evidence type="ECO:0000256" key="1">
    <source>
        <dbReference type="SAM" id="SignalP"/>
    </source>
</evidence>
<dbReference type="InterPro" id="IPR025335">
    <property type="entry name" value="DUF4241"/>
</dbReference>
<dbReference type="Proteomes" id="UP001211005">
    <property type="component" value="Chromosome"/>
</dbReference>
<proteinExistence type="predicted"/>
<feature type="chain" id="PRO_5047155409" evidence="1">
    <location>
        <begin position="21"/>
        <end position="247"/>
    </location>
</feature>
<dbReference type="EMBL" id="CP114767">
    <property type="protein sequence ID" value="WBA40947.1"/>
    <property type="molecule type" value="Genomic_DNA"/>
</dbReference>
<evidence type="ECO:0000313" key="3">
    <source>
        <dbReference type="Proteomes" id="UP001211005"/>
    </source>
</evidence>